<feature type="domain" description="HTH marR-type" evidence="2">
    <location>
        <begin position="23"/>
        <end position="166"/>
    </location>
</feature>
<evidence type="ECO:0000313" key="4">
    <source>
        <dbReference type="Proteomes" id="UP000247536"/>
    </source>
</evidence>
<dbReference type="InterPro" id="IPR039422">
    <property type="entry name" value="MarR/SlyA-like"/>
</dbReference>
<keyword evidence="4" id="KW-1185">Reference proteome</keyword>
<organism evidence="3 4">
    <name type="scientific">Rhizobium wuzhouense</name>
    <dbReference type="NCBI Taxonomy" id="1986026"/>
    <lineage>
        <taxon>Bacteria</taxon>
        <taxon>Pseudomonadati</taxon>
        <taxon>Pseudomonadota</taxon>
        <taxon>Alphaproteobacteria</taxon>
        <taxon>Hyphomicrobiales</taxon>
        <taxon>Rhizobiaceae</taxon>
        <taxon>Rhizobium/Agrobacterium group</taxon>
        <taxon>Rhizobium</taxon>
    </lineage>
</organism>
<reference evidence="3 4" key="1">
    <citation type="submission" date="2018-06" db="EMBL/GenBank/DDBJ databases">
        <title>Rhizobium wuzhouense sp. nov., isolated from roots of Oryza officinalis.</title>
        <authorList>
            <person name="Yuan T."/>
        </authorList>
    </citation>
    <scope>NUCLEOTIDE SEQUENCE [LARGE SCALE GENOMIC DNA]</scope>
    <source>
        <strain evidence="3 4">W44</strain>
    </source>
</reference>
<dbReference type="Gene3D" id="1.10.10.10">
    <property type="entry name" value="Winged helix-like DNA-binding domain superfamily/Winged helix DNA-binding domain"/>
    <property type="match status" value="1"/>
</dbReference>
<dbReference type="RefSeq" id="WP_110789480.1">
    <property type="nucleotide sequence ID" value="NZ_QJRY01000001.1"/>
</dbReference>
<dbReference type="PRINTS" id="PR00598">
    <property type="entry name" value="HTHMARR"/>
</dbReference>
<dbReference type="SMART" id="SM00347">
    <property type="entry name" value="HTH_MARR"/>
    <property type="match status" value="1"/>
</dbReference>
<protein>
    <submittedName>
        <fullName evidence="3">MarR family transcriptional regulator</fullName>
    </submittedName>
</protein>
<dbReference type="InterPro" id="IPR036388">
    <property type="entry name" value="WH-like_DNA-bd_sf"/>
</dbReference>
<dbReference type="InterPro" id="IPR000835">
    <property type="entry name" value="HTH_MarR-typ"/>
</dbReference>
<dbReference type="Pfam" id="PF12802">
    <property type="entry name" value="MarR_2"/>
    <property type="match status" value="1"/>
</dbReference>
<evidence type="ECO:0000256" key="1">
    <source>
        <dbReference type="SAM" id="MobiDB-lite"/>
    </source>
</evidence>
<accession>A0ABX5NV44</accession>
<evidence type="ECO:0000313" key="3">
    <source>
        <dbReference type="EMBL" id="PYB77048.1"/>
    </source>
</evidence>
<gene>
    <name evidence="3" type="ORF">DMY87_01270</name>
</gene>
<dbReference type="PROSITE" id="PS50995">
    <property type="entry name" value="HTH_MARR_2"/>
    <property type="match status" value="1"/>
</dbReference>
<sequence length="180" mass="19790">MQNTASSSPDRHATSPSPQPEPSNTALGLVGQAMTRMRLLIGRRFIGRMALKRMGTGLELSDIDAIGVIKRIGSHEEATVGAIAEQMRIDPSRGSRIVADLVRQGLLERAASQEDGRRSLVRITEAGRGVLNAIEAIKRETIIEATSGWTEEEIETFARLYLRFTQGLEAQLDTFEQDET</sequence>
<dbReference type="SUPFAM" id="SSF46785">
    <property type="entry name" value="Winged helix' DNA-binding domain"/>
    <property type="match status" value="1"/>
</dbReference>
<dbReference type="PANTHER" id="PTHR33164:SF57">
    <property type="entry name" value="MARR-FAMILY TRANSCRIPTIONAL REGULATOR"/>
    <property type="match status" value="1"/>
</dbReference>
<proteinExistence type="predicted"/>
<dbReference type="InterPro" id="IPR036390">
    <property type="entry name" value="WH_DNA-bd_sf"/>
</dbReference>
<dbReference type="Proteomes" id="UP000247536">
    <property type="component" value="Unassembled WGS sequence"/>
</dbReference>
<dbReference type="PANTHER" id="PTHR33164">
    <property type="entry name" value="TRANSCRIPTIONAL REGULATOR, MARR FAMILY"/>
    <property type="match status" value="1"/>
</dbReference>
<comment type="caution">
    <text evidence="3">The sequence shown here is derived from an EMBL/GenBank/DDBJ whole genome shotgun (WGS) entry which is preliminary data.</text>
</comment>
<dbReference type="EMBL" id="QJRY01000001">
    <property type="protein sequence ID" value="PYB77048.1"/>
    <property type="molecule type" value="Genomic_DNA"/>
</dbReference>
<feature type="region of interest" description="Disordered" evidence="1">
    <location>
        <begin position="1"/>
        <end position="26"/>
    </location>
</feature>
<evidence type="ECO:0000259" key="2">
    <source>
        <dbReference type="PROSITE" id="PS50995"/>
    </source>
</evidence>
<name>A0ABX5NV44_9HYPH</name>